<feature type="region of interest" description="Disordered" evidence="1">
    <location>
        <begin position="150"/>
        <end position="198"/>
    </location>
</feature>
<feature type="compositionally biased region" description="Polar residues" evidence="1">
    <location>
        <begin position="19"/>
        <end position="37"/>
    </location>
</feature>
<dbReference type="AlphaFoldDB" id="A0AAD7CI81"/>
<feature type="region of interest" description="Disordered" evidence="1">
    <location>
        <begin position="313"/>
        <end position="400"/>
    </location>
</feature>
<protein>
    <submittedName>
        <fullName evidence="2">Uncharacterized protein</fullName>
    </submittedName>
</protein>
<keyword evidence="3" id="KW-1185">Reference proteome</keyword>
<accession>A0AAD7CI81</accession>
<organism evidence="2 3">
    <name type="scientific">Roridomyces roridus</name>
    <dbReference type="NCBI Taxonomy" id="1738132"/>
    <lineage>
        <taxon>Eukaryota</taxon>
        <taxon>Fungi</taxon>
        <taxon>Dikarya</taxon>
        <taxon>Basidiomycota</taxon>
        <taxon>Agaricomycotina</taxon>
        <taxon>Agaricomycetes</taxon>
        <taxon>Agaricomycetidae</taxon>
        <taxon>Agaricales</taxon>
        <taxon>Marasmiineae</taxon>
        <taxon>Mycenaceae</taxon>
        <taxon>Roridomyces</taxon>
    </lineage>
</organism>
<proteinExistence type="predicted"/>
<feature type="compositionally biased region" description="Basic and acidic residues" evidence="1">
    <location>
        <begin position="150"/>
        <end position="159"/>
    </location>
</feature>
<feature type="compositionally biased region" description="Polar residues" evidence="1">
    <location>
        <begin position="575"/>
        <end position="584"/>
    </location>
</feature>
<comment type="caution">
    <text evidence="2">The sequence shown here is derived from an EMBL/GenBank/DDBJ whole genome shotgun (WGS) entry which is preliminary data.</text>
</comment>
<reference evidence="2" key="1">
    <citation type="submission" date="2023-03" db="EMBL/GenBank/DDBJ databases">
        <title>Massive genome expansion in bonnet fungi (Mycena s.s.) driven by repeated elements and novel gene families across ecological guilds.</title>
        <authorList>
            <consortium name="Lawrence Berkeley National Laboratory"/>
            <person name="Harder C.B."/>
            <person name="Miyauchi S."/>
            <person name="Viragh M."/>
            <person name="Kuo A."/>
            <person name="Thoen E."/>
            <person name="Andreopoulos B."/>
            <person name="Lu D."/>
            <person name="Skrede I."/>
            <person name="Drula E."/>
            <person name="Henrissat B."/>
            <person name="Morin E."/>
            <person name="Kohler A."/>
            <person name="Barry K."/>
            <person name="LaButti K."/>
            <person name="Morin E."/>
            <person name="Salamov A."/>
            <person name="Lipzen A."/>
            <person name="Mereny Z."/>
            <person name="Hegedus B."/>
            <person name="Baldrian P."/>
            <person name="Stursova M."/>
            <person name="Weitz H."/>
            <person name="Taylor A."/>
            <person name="Grigoriev I.V."/>
            <person name="Nagy L.G."/>
            <person name="Martin F."/>
            <person name="Kauserud H."/>
        </authorList>
    </citation>
    <scope>NUCLEOTIDE SEQUENCE</scope>
    <source>
        <strain evidence="2">9284</strain>
    </source>
</reference>
<gene>
    <name evidence="2" type="ORF">FB45DRAFT_730759</name>
</gene>
<feature type="compositionally biased region" description="Basic and acidic residues" evidence="1">
    <location>
        <begin position="7"/>
        <end position="18"/>
    </location>
</feature>
<dbReference type="EMBL" id="JARKIF010000001">
    <property type="protein sequence ID" value="KAJ7649899.1"/>
    <property type="molecule type" value="Genomic_DNA"/>
</dbReference>
<sequence>MDSFTTLREKGRALETREQIVSATSSPNLASTASLPDTVSERHSALTTSPQHTPGAGLGSSAAVQPGSDGVEFGFDADWDSMQRGIRSLDMSDIAVHSPAPSLRTSVSNLSSLMQRRSSTRRESLMPAPDTFTAAVREWGGEKYESQRKHWTFRKDPADGLRGSMGGSSASNVAPVESSAKGSMSSESGGNRPKHAQWRGMSLNEEEIWTSSLVGAFKVRRIELRPLKPQQRVTIDPFRLPTTIGPPKPPHDGAYTNIHKHSKVLAFSIHRHYKPGRVTLGARPRPSQQDNENRRPTAMILLAPRHVQEAYTSSITTRGLRSHGLLDTPHGRERMGETRTQPGGGGTGITSGSRRPKHLPDPTPKSSVPDGREGAAPHRPQLSEQSSNSLGLGPEREWSRTTHSEAFSAIDATLIGRLTQVVPETSDNKSSGVFSIFRRRQAKESGPSGVYYPPWVTFQNPGKPEERNRRHSVLSNSFEGVGLLPPKKITGRSKNPAVGLVDIFAQVPSEALFMILPLWPGPADPMSEQGATRPPHEVSIEQRQYLLVAYKPTDEAVATKKHKTESGRNKKWSLPRSSTSSSDNEGGGRGVNILLTSYAISARLVSHADLQGSGVRVPEEGLAVLGPWEEAYLTMPPIATRDHGLLAIGVCVSREAGIQFDPEGLLKMGLCVPSSPAPGTEDGVPVAELTPIGKAVLEMMWIGGICVSSFGPAAAL</sequence>
<feature type="region of interest" description="Disordered" evidence="1">
    <location>
        <begin position="557"/>
        <end position="587"/>
    </location>
</feature>
<evidence type="ECO:0000313" key="3">
    <source>
        <dbReference type="Proteomes" id="UP001221142"/>
    </source>
</evidence>
<feature type="compositionally biased region" description="Polar residues" evidence="1">
    <location>
        <begin position="103"/>
        <end position="117"/>
    </location>
</feature>
<evidence type="ECO:0000256" key="1">
    <source>
        <dbReference type="SAM" id="MobiDB-lite"/>
    </source>
</evidence>
<feature type="region of interest" description="Disordered" evidence="1">
    <location>
        <begin position="99"/>
        <end position="126"/>
    </location>
</feature>
<feature type="region of interest" description="Disordered" evidence="1">
    <location>
        <begin position="1"/>
        <end position="69"/>
    </location>
</feature>
<evidence type="ECO:0000313" key="2">
    <source>
        <dbReference type="EMBL" id="KAJ7649899.1"/>
    </source>
</evidence>
<dbReference type="Proteomes" id="UP001221142">
    <property type="component" value="Unassembled WGS sequence"/>
</dbReference>
<name>A0AAD7CI81_9AGAR</name>
<feature type="compositionally biased region" description="Basic and acidic residues" evidence="1">
    <location>
        <begin position="557"/>
        <end position="568"/>
    </location>
</feature>
<feature type="compositionally biased region" description="Low complexity" evidence="1">
    <location>
        <begin position="178"/>
        <end position="190"/>
    </location>
</feature>